<dbReference type="InterPro" id="IPR004378">
    <property type="entry name" value="F420H2_quin_Rdtase"/>
</dbReference>
<dbReference type="Pfam" id="PF04075">
    <property type="entry name" value="F420H2_quin_red"/>
    <property type="match status" value="1"/>
</dbReference>
<reference evidence="1 2" key="1">
    <citation type="submission" date="2017-10" db="EMBL/GenBank/DDBJ databases">
        <title>Sequencing the genomes of 1000 actinobacteria strains.</title>
        <authorList>
            <person name="Klenk H.-P."/>
        </authorList>
    </citation>
    <scope>NUCLEOTIDE SEQUENCE [LARGE SCALE GENOMIC DNA]</scope>
    <source>
        <strain evidence="1 2">DSM 21863</strain>
    </source>
</reference>
<protein>
    <submittedName>
        <fullName evidence="1">Deazaflavin-dependent oxidoreductase (Nitroreductase family)</fullName>
    </submittedName>
</protein>
<evidence type="ECO:0000313" key="2">
    <source>
        <dbReference type="Proteomes" id="UP000224130"/>
    </source>
</evidence>
<gene>
    <name evidence="1" type="ORF">ATJ88_0184</name>
</gene>
<dbReference type="NCBIfam" id="TIGR00026">
    <property type="entry name" value="hi_GC_TIGR00026"/>
    <property type="match status" value="1"/>
</dbReference>
<dbReference type="InterPro" id="IPR012349">
    <property type="entry name" value="Split_barrel_FMN-bd"/>
</dbReference>
<accession>A0A2A9ETF2</accession>
<organism evidence="1 2">
    <name type="scientific">Isoptericola jiangsuensis</name>
    <dbReference type="NCBI Taxonomy" id="548579"/>
    <lineage>
        <taxon>Bacteria</taxon>
        <taxon>Bacillati</taxon>
        <taxon>Actinomycetota</taxon>
        <taxon>Actinomycetes</taxon>
        <taxon>Micrococcales</taxon>
        <taxon>Promicromonosporaceae</taxon>
        <taxon>Isoptericola</taxon>
    </lineage>
</organism>
<sequence>MVRWFLRAVAAVAGLALAAFGALVVVMRTKWEPGLRFVTRLQRRYARKAGLRLAGRPGDVAVVVHHVGRRSGRSYATPVTVEETSAGLLVTLPYGPGTDWARNVLAADRAVLTIDGESVEVTAPRVIGLDEAAPLLSPRERRVARFFGATDFLLLRPADSSA</sequence>
<comment type="caution">
    <text evidence="1">The sequence shown here is derived from an EMBL/GenBank/DDBJ whole genome shotgun (WGS) entry which is preliminary data.</text>
</comment>
<dbReference type="Gene3D" id="2.30.110.10">
    <property type="entry name" value="Electron Transport, Fmn-binding Protein, Chain A"/>
    <property type="match status" value="1"/>
</dbReference>
<dbReference type="GO" id="GO:0016491">
    <property type="term" value="F:oxidoreductase activity"/>
    <property type="evidence" value="ECO:0007669"/>
    <property type="project" value="InterPro"/>
</dbReference>
<dbReference type="Proteomes" id="UP000224130">
    <property type="component" value="Unassembled WGS sequence"/>
</dbReference>
<proteinExistence type="predicted"/>
<evidence type="ECO:0000313" key="1">
    <source>
        <dbReference type="EMBL" id="PFG41542.1"/>
    </source>
</evidence>
<dbReference type="RefSeq" id="WP_211287432.1">
    <property type="nucleotide sequence ID" value="NZ_PDJJ01000001.1"/>
</dbReference>
<dbReference type="AlphaFoldDB" id="A0A2A9ETF2"/>
<dbReference type="EMBL" id="PDJJ01000001">
    <property type="protein sequence ID" value="PFG41542.1"/>
    <property type="molecule type" value="Genomic_DNA"/>
</dbReference>
<keyword evidence="2" id="KW-1185">Reference proteome</keyword>
<name>A0A2A9ETF2_9MICO</name>